<comment type="caution">
    <text evidence="1">The sequence shown here is derived from an EMBL/GenBank/DDBJ whole genome shotgun (WGS) entry which is preliminary data.</text>
</comment>
<gene>
    <name evidence="1" type="ORF">PMIN01_06810</name>
</gene>
<accession>A0A9P6GI20</accession>
<keyword evidence="2" id="KW-1185">Reference proteome</keyword>
<dbReference type="AlphaFoldDB" id="A0A9P6GI20"/>
<proteinExistence type="predicted"/>
<dbReference type="Proteomes" id="UP000756921">
    <property type="component" value="Unassembled WGS sequence"/>
</dbReference>
<protein>
    <submittedName>
        <fullName evidence="1">Uncharacterized protein</fullName>
    </submittedName>
</protein>
<evidence type="ECO:0000313" key="1">
    <source>
        <dbReference type="EMBL" id="KAF9735405.1"/>
    </source>
</evidence>
<dbReference type="EMBL" id="WJXW01000006">
    <property type="protein sequence ID" value="KAF9735405.1"/>
    <property type="molecule type" value="Genomic_DNA"/>
</dbReference>
<evidence type="ECO:0000313" key="2">
    <source>
        <dbReference type="Proteomes" id="UP000756921"/>
    </source>
</evidence>
<reference evidence="1" key="1">
    <citation type="journal article" date="2020" name="Mol. Plant Microbe Interact.">
        <title>Genome Sequence of the Biocontrol Agent Coniothyrium minitans strain Conio (IMI 134523).</title>
        <authorList>
            <person name="Patel D."/>
            <person name="Shittu T.A."/>
            <person name="Baroncelli R."/>
            <person name="Muthumeenakshi S."/>
            <person name="Osborne T.H."/>
            <person name="Janganan T.K."/>
            <person name="Sreenivasaprasad S."/>
        </authorList>
    </citation>
    <scope>NUCLEOTIDE SEQUENCE</scope>
    <source>
        <strain evidence="1">Conio</strain>
    </source>
</reference>
<sequence length="90" mass="9881">MRWQAAVLDVATSGHQPHLVELMPKRMHLATLQLARSLRNSQLTKNPPGSSAFSDAHGGKRASFVIEPMLDRWISVQAAQASQPTPHMAD</sequence>
<name>A0A9P6GI20_9PLEO</name>
<organism evidence="1 2">
    <name type="scientific">Paraphaeosphaeria minitans</name>
    <dbReference type="NCBI Taxonomy" id="565426"/>
    <lineage>
        <taxon>Eukaryota</taxon>
        <taxon>Fungi</taxon>
        <taxon>Dikarya</taxon>
        <taxon>Ascomycota</taxon>
        <taxon>Pezizomycotina</taxon>
        <taxon>Dothideomycetes</taxon>
        <taxon>Pleosporomycetidae</taxon>
        <taxon>Pleosporales</taxon>
        <taxon>Massarineae</taxon>
        <taxon>Didymosphaeriaceae</taxon>
        <taxon>Paraphaeosphaeria</taxon>
    </lineage>
</organism>